<dbReference type="PANTHER" id="PTHR44688">
    <property type="entry name" value="DNA-BINDING TRANSCRIPTIONAL ACTIVATOR DEVR_DOSR"/>
    <property type="match status" value="1"/>
</dbReference>
<keyword evidence="4" id="KW-0472">Membrane</keyword>
<evidence type="ECO:0000313" key="6">
    <source>
        <dbReference type="EMBL" id="BCA88725.1"/>
    </source>
</evidence>
<dbReference type="PROSITE" id="PS50043">
    <property type="entry name" value="HTH_LUXR_2"/>
    <property type="match status" value="1"/>
</dbReference>
<keyword evidence="3" id="KW-0804">Transcription</keyword>
<reference evidence="7" key="1">
    <citation type="journal article" date="2020" name="Microbiol. Resour. Announc.">
        <title>Complete Genome Sequence of Adlercreutzia sp. Strain 8CFCBH1, a Potent Producer of Equol, Isolated from Healthy Japanese Feces.</title>
        <authorList>
            <person name="Ogata Y."/>
            <person name="Sakamoto M."/>
            <person name="Ohkuma M."/>
            <person name="Hattori M."/>
            <person name="Suda W."/>
        </authorList>
    </citation>
    <scope>NUCLEOTIDE SEQUENCE [LARGE SCALE GENOMIC DNA]</scope>
    <source>
        <strain evidence="7">8CFCBH1</strain>
    </source>
</reference>
<dbReference type="PANTHER" id="PTHR44688:SF16">
    <property type="entry name" value="DNA-BINDING TRANSCRIPTIONAL ACTIVATOR DEVR_DOSR"/>
    <property type="match status" value="1"/>
</dbReference>
<dbReference type="InterPro" id="IPR036388">
    <property type="entry name" value="WH-like_DNA-bd_sf"/>
</dbReference>
<sequence length="134" mass="14452">MALCFALVEQFASNIMVLLSILAANAAMIILVRRGVTPIRSAELFEGEQATGDLDAARRAKVDRVAAACGLGEREKEVLTLLLEGCSASEVASAMVVANGTAKSHIRHVYKKLGVHSRDELFEKLGIEREEKKG</sequence>
<dbReference type="GO" id="GO:0003677">
    <property type="term" value="F:DNA binding"/>
    <property type="evidence" value="ECO:0007669"/>
    <property type="project" value="UniProtKB-KW"/>
</dbReference>
<evidence type="ECO:0000256" key="2">
    <source>
        <dbReference type="ARBA" id="ARBA00023125"/>
    </source>
</evidence>
<evidence type="ECO:0000256" key="1">
    <source>
        <dbReference type="ARBA" id="ARBA00023015"/>
    </source>
</evidence>
<dbReference type="Gene3D" id="1.10.10.10">
    <property type="entry name" value="Winged helix-like DNA-binding domain superfamily/Winged helix DNA-binding domain"/>
    <property type="match status" value="1"/>
</dbReference>
<name>A0A6F8SL08_9ACTN</name>
<dbReference type="SUPFAM" id="SSF46894">
    <property type="entry name" value="C-terminal effector domain of the bipartite response regulators"/>
    <property type="match status" value="1"/>
</dbReference>
<dbReference type="CDD" id="cd06170">
    <property type="entry name" value="LuxR_C_like"/>
    <property type="match status" value="1"/>
</dbReference>
<dbReference type="GO" id="GO:0006355">
    <property type="term" value="P:regulation of DNA-templated transcription"/>
    <property type="evidence" value="ECO:0007669"/>
    <property type="project" value="InterPro"/>
</dbReference>
<evidence type="ECO:0000313" key="7">
    <source>
        <dbReference type="Proteomes" id="UP000501727"/>
    </source>
</evidence>
<dbReference type="Proteomes" id="UP000501727">
    <property type="component" value="Chromosome"/>
</dbReference>
<dbReference type="PRINTS" id="PR00038">
    <property type="entry name" value="HTHLUXR"/>
</dbReference>
<accession>A0A6F8SL08</accession>
<organism evidence="6 7">
    <name type="scientific">Adlercreutzia hattorii</name>
    <dbReference type="NCBI Taxonomy" id="2707299"/>
    <lineage>
        <taxon>Bacteria</taxon>
        <taxon>Bacillati</taxon>
        <taxon>Actinomycetota</taxon>
        <taxon>Coriobacteriia</taxon>
        <taxon>Eggerthellales</taxon>
        <taxon>Eggerthellaceae</taxon>
        <taxon>Adlercreutzia</taxon>
    </lineage>
</organism>
<reference evidence="7" key="2">
    <citation type="submission" date="2020-03" db="EMBL/GenBank/DDBJ databases">
        <title>Complete Genome Sequence of Adlercreutzia sp. strain 8CFCBH1 Producing Equol, Isolated from Healthy Japanese Feces.</title>
        <authorList>
            <person name="Ogata Y."/>
            <person name="Sakamoto M."/>
            <person name="Ohkuma M."/>
            <person name="Hattori M."/>
            <person name="Suda W."/>
        </authorList>
    </citation>
    <scope>NUCLEOTIDE SEQUENCE [LARGE SCALE GENOMIC DNA]</scope>
    <source>
        <strain evidence="7">8CFCBH1</strain>
    </source>
</reference>
<keyword evidence="2" id="KW-0238">DNA-binding</keyword>
<keyword evidence="4" id="KW-1133">Transmembrane helix</keyword>
<evidence type="ECO:0000256" key="4">
    <source>
        <dbReference type="SAM" id="Phobius"/>
    </source>
</evidence>
<dbReference type="InterPro" id="IPR016032">
    <property type="entry name" value="Sig_transdc_resp-reg_C-effctor"/>
</dbReference>
<evidence type="ECO:0000259" key="5">
    <source>
        <dbReference type="PROSITE" id="PS50043"/>
    </source>
</evidence>
<dbReference type="KEGG" id="ahat:ADCFC_13440"/>
<feature type="domain" description="HTH luxR-type" evidence="5">
    <location>
        <begin position="63"/>
        <end position="129"/>
    </location>
</feature>
<evidence type="ECO:0000256" key="3">
    <source>
        <dbReference type="ARBA" id="ARBA00023163"/>
    </source>
</evidence>
<dbReference type="EMBL" id="AP022829">
    <property type="protein sequence ID" value="BCA88725.1"/>
    <property type="molecule type" value="Genomic_DNA"/>
</dbReference>
<gene>
    <name evidence="6" type="ORF">ADCFC_12230</name>
</gene>
<keyword evidence="7" id="KW-1185">Reference proteome</keyword>
<dbReference type="AlphaFoldDB" id="A0A6F8SL08"/>
<dbReference type="SMART" id="SM00421">
    <property type="entry name" value="HTH_LUXR"/>
    <property type="match status" value="1"/>
</dbReference>
<protein>
    <recommendedName>
        <fullName evidence="5">HTH luxR-type domain-containing protein</fullName>
    </recommendedName>
</protein>
<keyword evidence="4" id="KW-0812">Transmembrane</keyword>
<keyword evidence="1" id="KW-0805">Transcription regulation</keyword>
<dbReference type="Pfam" id="PF00196">
    <property type="entry name" value="GerE"/>
    <property type="match status" value="1"/>
</dbReference>
<feature type="transmembrane region" description="Helical" evidence="4">
    <location>
        <begin position="12"/>
        <end position="32"/>
    </location>
</feature>
<proteinExistence type="predicted"/>
<dbReference type="InterPro" id="IPR000792">
    <property type="entry name" value="Tscrpt_reg_LuxR_C"/>
</dbReference>